<dbReference type="AlphaFoldDB" id="A0A1M6T9B2"/>
<dbReference type="EMBL" id="FQZY01000056">
    <property type="protein sequence ID" value="SHK53449.1"/>
    <property type="molecule type" value="Genomic_DNA"/>
</dbReference>
<dbReference type="RefSeq" id="WP_200803582.1">
    <property type="nucleotide sequence ID" value="NZ_FQZY01000056.1"/>
</dbReference>
<accession>A0A1M6T9B2</accession>
<dbReference type="Proteomes" id="UP000184301">
    <property type="component" value="Unassembled WGS sequence"/>
</dbReference>
<evidence type="ECO:0000313" key="2">
    <source>
        <dbReference type="Proteomes" id="UP000184301"/>
    </source>
</evidence>
<proteinExistence type="predicted"/>
<reference evidence="1 2" key="1">
    <citation type="submission" date="2016-11" db="EMBL/GenBank/DDBJ databases">
        <authorList>
            <person name="Jaros S."/>
            <person name="Januszkiewicz K."/>
            <person name="Wedrychowicz H."/>
        </authorList>
    </citation>
    <scope>NUCLEOTIDE SEQUENCE [LARGE SCALE GENOMIC DNA]</scope>
    <source>
        <strain evidence="1 2">DSM 15480</strain>
    </source>
</reference>
<organism evidence="1 2">
    <name type="scientific">Hespellia stercorisuis DSM 15480</name>
    <dbReference type="NCBI Taxonomy" id="1121950"/>
    <lineage>
        <taxon>Bacteria</taxon>
        <taxon>Bacillati</taxon>
        <taxon>Bacillota</taxon>
        <taxon>Clostridia</taxon>
        <taxon>Lachnospirales</taxon>
        <taxon>Lachnospiraceae</taxon>
        <taxon>Hespellia</taxon>
    </lineage>
</organism>
<protein>
    <submittedName>
        <fullName evidence="1">Uncharacterized protein</fullName>
    </submittedName>
</protein>
<sequence length="46" mass="5758">MMKTMEKRQVARKNQERAFRRMMAYQKKAEQMVNKKRMNQHMIRKG</sequence>
<name>A0A1M6T9B2_9FIRM</name>
<dbReference type="STRING" id="1121950.SAMN02745243_03166"/>
<keyword evidence="2" id="KW-1185">Reference proteome</keyword>
<evidence type="ECO:0000313" key="1">
    <source>
        <dbReference type="EMBL" id="SHK53449.1"/>
    </source>
</evidence>
<gene>
    <name evidence="1" type="ORF">SAMN02745243_03166</name>
</gene>